<dbReference type="PANTHER" id="PTHR32089:SF112">
    <property type="entry name" value="LYSOZYME-LIKE PROTEIN-RELATED"/>
    <property type="match status" value="1"/>
</dbReference>
<feature type="domain" description="HAMP" evidence="7">
    <location>
        <begin position="290"/>
        <end position="342"/>
    </location>
</feature>
<dbReference type="eggNOG" id="COG0840">
    <property type="taxonomic scope" value="Bacteria"/>
</dbReference>
<name>D2QXS9_PIRSD</name>
<comment type="similarity">
    <text evidence="2">Belongs to the methyl-accepting chemotaxis (MCP) protein family.</text>
</comment>
<evidence type="ECO:0000256" key="4">
    <source>
        <dbReference type="SAM" id="Coils"/>
    </source>
</evidence>
<dbReference type="PROSITE" id="PS50111">
    <property type="entry name" value="CHEMOTAXIS_TRANSDUC_2"/>
    <property type="match status" value="1"/>
</dbReference>
<dbReference type="HOGENOM" id="CLU_000445_107_27_0"/>
<protein>
    <submittedName>
        <fullName evidence="8">Methyl-accepting chemotaxis sensory transducer</fullName>
    </submittedName>
</protein>
<keyword evidence="5" id="KW-0472">Membrane</keyword>
<accession>D2QXS9</accession>
<dbReference type="InterPro" id="IPR004089">
    <property type="entry name" value="MCPsignal_dom"/>
</dbReference>
<feature type="domain" description="Methyl-accepting transducer" evidence="6">
    <location>
        <begin position="347"/>
        <end position="593"/>
    </location>
</feature>
<proteinExistence type="inferred from homology"/>
<dbReference type="CDD" id="cd06225">
    <property type="entry name" value="HAMP"/>
    <property type="match status" value="2"/>
</dbReference>
<dbReference type="SMART" id="SM00283">
    <property type="entry name" value="MA"/>
    <property type="match status" value="1"/>
</dbReference>
<evidence type="ECO:0000313" key="8">
    <source>
        <dbReference type="EMBL" id="ADB18006.1"/>
    </source>
</evidence>
<reference evidence="8 9" key="1">
    <citation type="journal article" date="2009" name="Stand. Genomic Sci.">
        <title>Complete genome sequence of Pirellula staleyi type strain (ATCC 27377).</title>
        <authorList>
            <person name="Clum A."/>
            <person name="Tindall B.J."/>
            <person name="Sikorski J."/>
            <person name="Ivanova N."/>
            <person name="Mavrommatis K."/>
            <person name="Lucas S."/>
            <person name="Glavina del Rio T."/>
            <person name="Nolan M."/>
            <person name="Chen F."/>
            <person name="Tice H."/>
            <person name="Pitluck S."/>
            <person name="Cheng J.F."/>
            <person name="Chertkov O."/>
            <person name="Brettin T."/>
            <person name="Han C."/>
            <person name="Detter J.C."/>
            <person name="Kuske C."/>
            <person name="Bruce D."/>
            <person name="Goodwin L."/>
            <person name="Ovchinikova G."/>
            <person name="Pati A."/>
            <person name="Mikhailova N."/>
            <person name="Chen A."/>
            <person name="Palaniappan K."/>
            <person name="Land M."/>
            <person name="Hauser L."/>
            <person name="Chang Y.J."/>
            <person name="Jeffries C.D."/>
            <person name="Chain P."/>
            <person name="Rohde M."/>
            <person name="Goker M."/>
            <person name="Bristow J."/>
            <person name="Eisen J.A."/>
            <person name="Markowitz V."/>
            <person name="Hugenholtz P."/>
            <person name="Kyrpides N.C."/>
            <person name="Klenk H.P."/>
            <person name="Lapidus A."/>
        </authorList>
    </citation>
    <scope>NUCLEOTIDE SEQUENCE [LARGE SCALE GENOMIC DNA]</scope>
    <source>
        <strain evidence="9">ATCC 27377 / DSM 6068 / ICPB 4128</strain>
    </source>
</reference>
<dbReference type="Proteomes" id="UP000001887">
    <property type="component" value="Chromosome"/>
</dbReference>
<evidence type="ECO:0000256" key="2">
    <source>
        <dbReference type="ARBA" id="ARBA00029447"/>
    </source>
</evidence>
<dbReference type="GO" id="GO:0007165">
    <property type="term" value="P:signal transduction"/>
    <property type="evidence" value="ECO:0007669"/>
    <property type="project" value="UniProtKB-KW"/>
</dbReference>
<dbReference type="KEGG" id="psl:Psta_3342"/>
<dbReference type="SUPFAM" id="SSF58104">
    <property type="entry name" value="Methyl-accepting chemotaxis protein (MCP) signaling domain"/>
    <property type="match status" value="1"/>
</dbReference>
<organism evidence="8 9">
    <name type="scientific">Pirellula staleyi (strain ATCC 27377 / DSM 6068 / ICPB 4128)</name>
    <name type="common">Pirella staleyi</name>
    <dbReference type="NCBI Taxonomy" id="530564"/>
    <lineage>
        <taxon>Bacteria</taxon>
        <taxon>Pseudomonadati</taxon>
        <taxon>Planctomycetota</taxon>
        <taxon>Planctomycetia</taxon>
        <taxon>Pirellulales</taxon>
        <taxon>Pirellulaceae</taxon>
        <taxon>Pirellula</taxon>
    </lineage>
</organism>
<evidence type="ECO:0000256" key="5">
    <source>
        <dbReference type="SAM" id="Phobius"/>
    </source>
</evidence>
<dbReference type="SMART" id="SM00304">
    <property type="entry name" value="HAMP"/>
    <property type="match status" value="2"/>
</dbReference>
<keyword evidence="4" id="KW-0175">Coiled coil</keyword>
<feature type="coiled-coil region" evidence="4">
    <location>
        <begin position="258"/>
        <end position="302"/>
    </location>
</feature>
<evidence type="ECO:0000259" key="6">
    <source>
        <dbReference type="PROSITE" id="PS50111"/>
    </source>
</evidence>
<dbReference type="AlphaFoldDB" id="D2QXS9"/>
<dbReference type="EMBL" id="CP001848">
    <property type="protein sequence ID" value="ADB18006.1"/>
    <property type="molecule type" value="Genomic_DNA"/>
</dbReference>
<evidence type="ECO:0000256" key="3">
    <source>
        <dbReference type="PROSITE-ProRule" id="PRU00284"/>
    </source>
</evidence>
<dbReference type="PANTHER" id="PTHR32089">
    <property type="entry name" value="METHYL-ACCEPTING CHEMOTAXIS PROTEIN MCPB"/>
    <property type="match status" value="1"/>
</dbReference>
<sequence precursor="true">MLHLSNISMRLKLLMLAGTFAAGFLAFAAVSFFTLSSVKINGTNYQKIIANKDLIADVLPPPMYVVEHLLVCHQIKEAKSEAERNDLLERLVVLERDCKAREKYWQESMPEGTLKTTLFSDAMRHGDAFFEVVKGEFIPAVKSGDSARVAAVFENSLNPTFTKHKTAIEQVVAQAAEQSSAEESRVAGLISSSTWTLTALCVLVFLGVTAFSVWMGSKISSQIRAIVEVVKEVASGNLNGNLVVHGTDELSQTAGAINKMIQDLKTQKQRELESAQRERQLAEEQQQRADLLQAQATSLLASVELAAQGDLTTEIEITSNDAVGQIGQGLNRFLADMRRNITAIAHNAQALAGASEELTSVSLQMNHNAQETANQANVVSSASEQVSQNSQSVATSIQEMNSTIREIAKNASDATRVASQAVTAAELANTSVTKLGDSSAEIGKVIDVITSIAEQTNLLALNATIEAARAGEAGKGFAVVANEVKELAKETARATEDIRQRIQTIQSDTGNAVSAIREIGGVINQINDISNTIATAVEEQTATTNEIQRSISETAQGSNDIACNIASVAQNAQSTTQGANDAQQAAAELARMASELQQLVSQFTFEKVNVPSRTAASTMVSARRSSALAADVATPVGTAT</sequence>
<evidence type="ECO:0000256" key="1">
    <source>
        <dbReference type="ARBA" id="ARBA00023224"/>
    </source>
</evidence>
<dbReference type="GO" id="GO:0016020">
    <property type="term" value="C:membrane"/>
    <property type="evidence" value="ECO:0007669"/>
    <property type="project" value="InterPro"/>
</dbReference>
<dbReference type="eggNOG" id="COG2972">
    <property type="taxonomic scope" value="Bacteria"/>
</dbReference>
<dbReference type="Gene3D" id="1.10.287.950">
    <property type="entry name" value="Methyl-accepting chemotaxis protein"/>
    <property type="match status" value="1"/>
</dbReference>
<evidence type="ECO:0000313" key="9">
    <source>
        <dbReference type="Proteomes" id="UP000001887"/>
    </source>
</evidence>
<feature type="transmembrane region" description="Helical" evidence="5">
    <location>
        <begin position="195"/>
        <end position="214"/>
    </location>
</feature>
<dbReference type="SUPFAM" id="SSF158472">
    <property type="entry name" value="HAMP domain-like"/>
    <property type="match status" value="1"/>
</dbReference>
<dbReference type="OrthoDB" id="9772755at2"/>
<evidence type="ECO:0000259" key="7">
    <source>
        <dbReference type="PROSITE" id="PS50885"/>
    </source>
</evidence>
<keyword evidence="1 3" id="KW-0807">Transducer</keyword>
<keyword evidence="5" id="KW-1133">Transmembrane helix</keyword>
<dbReference type="Pfam" id="PF00672">
    <property type="entry name" value="HAMP"/>
    <property type="match status" value="2"/>
</dbReference>
<feature type="domain" description="HAMP" evidence="7">
    <location>
        <begin position="217"/>
        <end position="269"/>
    </location>
</feature>
<dbReference type="Gene3D" id="6.10.340.10">
    <property type="match status" value="1"/>
</dbReference>
<keyword evidence="9" id="KW-1185">Reference proteome</keyword>
<keyword evidence="5" id="KW-0812">Transmembrane</keyword>
<gene>
    <name evidence="8" type="ordered locus">Psta_3342</name>
</gene>
<dbReference type="InterPro" id="IPR003660">
    <property type="entry name" value="HAMP_dom"/>
</dbReference>
<dbReference type="STRING" id="530564.Psta_3342"/>
<dbReference type="PROSITE" id="PS50885">
    <property type="entry name" value="HAMP"/>
    <property type="match status" value="2"/>
</dbReference>
<dbReference type="Pfam" id="PF00015">
    <property type="entry name" value="MCPsignal"/>
    <property type="match status" value="1"/>
</dbReference>